<sequence>MTRQFDENTRVKIPATLQFLRLGYNYQSLQDSDIDFDTKIFVNRFKPAIEKINGRSFTDDEILQLISEIHSLIRNNDLGRSFYRRLTDTTADVKLVDFDRIENNDFAVVDELSFTVEKDTKEGSFRPDINILLNGMPLAFLEVKKPNNEGGIQQEFNRMVNQRLKNPAFIKYFNLIQLVSFSNNMEYENDDSDDASMIRAGSFYTTPNGQNTSFSFFREDEQGYLENYPYKALDEAHTRDIIKDLGYSPSIYDTSEFATNNVVTAPCNRFVTSMFDKERFLFILHYGLLYLKGKRPQKHIMRYPQFFASRALIRRLDKGEKRGIIWHTQGSGKTELAMYINLILKDYYAKKNIITRFYFVVDRLELLRQDNTEFSNRYFDVVNAQSKAGFSKELNKVLPHSGKTDAIGEFVVVNIQKFEEAIPKAGNAYDSNIQRVFFIDEAHRSYALKGAYFKNLILCDPNAVFVALTGTPLLSKKERSNLKFGDYIHKYFYDKSIADGYTLRIKKEKIDTVVKTDIHNNLELESQDLNKADVYESDPYISYLGKYIEKDFKNFRLVNQDQSIGGMIVCRSNPQAKKLHEWFQKNSSLTTGLVISDEGNPMQENANEHNQVEFKTSDKPDLLIVEYMLTTGYDVSRLKKMYLLRGPHAQNLLQTISRVNRPYKSPNGTVYHYGYITDFIDIDEEYDRTLNDYLKELEEDFNDTNDEENNSLAGLVVDVDTIREKYNSYLSELNDLVNTDDIEKFQQRLTLYNKDTVLKIKRLLNGIKDCYVEFMLSNAMDDAANVDYDVAKKKLHVTQERIDFLNLQSEPTKMMDILSDDEVVEIVYEFIKTQISVIDLSKFDPSGAVYRDFTETLTAVKQQINKNRNKSDIKMITLDLALQQLFLSMDIKSLDDLSGLTSKMKEILMKAIAINKENERLSSIYDGNFAMVKTYQDAVSSHPDLSNKDIEDALKLIYQEIKAGVDTNILVVQGRQGFIDETKKKVVVPLIKAGLYKNLGLKTWIQTLLSDMYTNLQSYR</sequence>
<keyword evidence="4" id="KW-0540">Nuclease</keyword>
<dbReference type="GO" id="GO:0009035">
    <property type="term" value="F:type I site-specific deoxyribonuclease activity"/>
    <property type="evidence" value="ECO:0007669"/>
    <property type="project" value="UniProtKB-EC"/>
</dbReference>
<evidence type="ECO:0000256" key="8">
    <source>
        <dbReference type="ARBA" id="ARBA00022801"/>
    </source>
</evidence>
<evidence type="ECO:0000256" key="2">
    <source>
        <dbReference type="ARBA" id="ARBA00008598"/>
    </source>
</evidence>
<evidence type="ECO:0000256" key="3">
    <source>
        <dbReference type="ARBA" id="ARBA00012654"/>
    </source>
</evidence>
<feature type="domain" description="Helicase ATP-binding" evidence="11">
    <location>
        <begin position="297"/>
        <end position="504"/>
    </location>
</feature>
<dbReference type="RefSeq" id="WP_154504083.1">
    <property type="nucleotide sequence ID" value="NZ_VUMN01000010.1"/>
</dbReference>
<proteinExistence type="inferred from homology"/>
<dbReference type="PANTHER" id="PTHR30195:SF15">
    <property type="entry name" value="TYPE I RESTRICTION ENZYME HINDI ENDONUCLEASE SUBUNIT"/>
    <property type="match status" value="1"/>
</dbReference>
<dbReference type="InterPro" id="IPR055180">
    <property type="entry name" value="HsdR_RecA-like_helicase_dom_2"/>
</dbReference>
<dbReference type="GO" id="GO:0009307">
    <property type="term" value="P:DNA restriction-modification system"/>
    <property type="evidence" value="ECO:0007669"/>
    <property type="project" value="UniProtKB-KW"/>
</dbReference>
<evidence type="ECO:0000256" key="7">
    <source>
        <dbReference type="ARBA" id="ARBA00022759"/>
    </source>
</evidence>
<evidence type="ECO:0000313" key="12">
    <source>
        <dbReference type="EMBL" id="MSS58362.1"/>
    </source>
</evidence>
<dbReference type="InterPro" id="IPR051268">
    <property type="entry name" value="Type-I_R_enzyme_R_subunit"/>
</dbReference>
<evidence type="ECO:0000256" key="1">
    <source>
        <dbReference type="ARBA" id="ARBA00000851"/>
    </source>
</evidence>
<accession>A0A7X2NRR0</accession>
<dbReference type="Gene3D" id="3.40.50.300">
    <property type="entry name" value="P-loop containing nucleotide triphosphate hydrolases"/>
    <property type="match status" value="2"/>
</dbReference>
<evidence type="ECO:0000256" key="5">
    <source>
        <dbReference type="ARBA" id="ARBA00022741"/>
    </source>
</evidence>
<evidence type="ECO:0000256" key="6">
    <source>
        <dbReference type="ARBA" id="ARBA00022747"/>
    </source>
</evidence>
<keyword evidence="13" id="KW-1185">Reference proteome</keyword>
<dbReference type="GO" id="GO:0003677">
    <property type="term" value="F:DNA binding"/>
    <property type="evidence" value="ECO:0007669"/>
    <property type="project" value="UniProtKB-KW"/>
</dbReference>
<dbReference type="SUPFAM" id="SSF52540">
    <property type="entry name" value="P-loop containing nucleoside triphosphate hydrolases"/>
    <property type="match status" value="2"/>
</dbReference>
<gene>
    <name evidence="12" type="ORF">FYJ51_05530</name>
</gene>
<evidence type="ECO:0000256" key="9">
    <source>
        <dbReference type="ARBA" id="ARBA00022840"/>
    </source>
</evidence>
<dbReference type="Gene3D" id="3.90.1570.50">
    <property type="match status" value="1"/>
</dbReference>
<dbReference type="InterPro" id="IPR027417">
    <property type="entry name" value="P-loop_NTPase"/>
</dbReference>
<comment type="catalytic activity">
    <reaction evidence="1">
        <text>Endonucleolytic cleavage of DNA to give random double-stranded fragments with terminal 5'-phosphates, ATP is simultaneously hydrolyzed.</text>
        <dbReference type="EC" id="3.1.21.3"/>
    </reaction>
</comment>
<dbReference type="Pfam" id="PF04313">
    <property type="entry name" value="HSDR_N"/>
    <property type="match status" value="1"/>
</dbReference>
<keyword evidence="7 12" id="KW-0255">Endonuclease</keyword>
<evidence type="ECO:0000256" key="10">
    <source>
        <dbReference type="ARBA" id="ARBA00023125"/>
    </source>
</evidence>
<dbReference type="InterPro" id="IPR014001">
    <property type="entry name" value="Helicase_ATP-bd"/>
</dbReference>
<keyword evidence="5" id="KW-0547">Nucleotide-binding</keyword>
<keyword evidence="8" id="KW-0378">Hydrolase</keyword>
<dbReference type="Pfam" id="PF22679">
    <property type="entry name" value="T1R_D3-like"/>
    <property type="match status" value="1"/>
</dbReference>
<reference evidence="12 13" key="1">
    <citation type="submission" date="2019-08" db="EMBL/GenBank/DDBJ databases">
        <title>In-depth cultivation of the pig gut microbiome towards novel bacterial diversity and tailored functional studies.</title>
        <authorList>
            <person name="Wylensek D."/>
            <person name="Hitch T.C.A."/>
            <person name="Clavel T."/>
        </authorList>
    </citation>
    <scope>NUCLEOTIDE SEQUENCE [LARGE SCALE GENOMIC DNA]</scope>
    <source>
        <strain evidence="12 13">Oil+RF-744-GAM-WT-6</strain>
    </source>
</reference>
<dbReference type="Pfam" id="PF18766">
    <property type="entry name" value="SWI2_SNF2"/>
    <property type="match status" value="1"/>
</dbReference>
<dbReference type="PANTHER" id="PTHR30195">
    <property type="entry name" value="TYPE I SITE-SPECIFIC DEOXYRIBONUCLEASE PROTEIN SUBUNIT M AND R"/>
    <property type="match status" value="1"/>
</dbReference>
<comment type="similarity">
    <text evidence="2">Belongs to the HsdR family.</text>
</comment>
<evidence type="ECO:0000313" key="13">
    <source>
        <dbReference type="Proteomes" id="UP000461880"/>
    </source>
</evidence>
<dbReference type="EMBL" id="VUMN01000010">
    <property type="protein sequence ID" value="MSS58362.1"/>
    <property type="molecule type" value="Genomic_DNA"/>
</dbReference>
<keyword evidence="6" id="KW-0680">Restriction system</keyword>
<evidence type="ECO:0000256" key="4">
    <source>
        <dbReference type="ARBA" id="ARBA00022722"/>
    </source>
</evidence>
<keyword evidence="9" id="KW-0067">ATP-binding</keyword>
<evidence type="ECO:0000259" key="11">
    <source>
        <dbReference type="SMART" id="SM00487"/>
    </source>
</evidence>
<dbReference type="EC" id="3.1.21.3" evidence="3"/>
<protein>
    <recommendedName>
        <fullName evidence="3">type I site-specific deoxyribonuclease</fullName>
        <ecNumber evidence="3">3.1.21.3</ecNumber>
    </recommendedName>
</protein>
<dbReference type="CDD" id="cd22332">
    <property type="entry name" value="HsdR_N"/>
    <property type="match status" value="1"/>
</dbReference>
<dbReference type="GO" id="GO:0005524">
    <property type="term" value="F:ATP binding"/>
    <property type="evidence" value="ECO:0007669"/>
    <property type="project" value="UniProtKB-KW"/>
</dbReference>
<dbReference type="AlphaFoldDB" id="A0A7X2NRR0"/>
<dbReference type="InterPro" id="IPR040980">
    <property type="entry name" value="SWI2_SNF2"/>
</dbReference>
<keyword evidence="10" id="KW-0238">DNA-binding</keyword>
<dbReference type="SMART" id="SM00487">
    <property type="entry name" value="DEXDc"/>
    <property type="match status" value="1"/>
</dbReference>
<dbReference type="InterPro" id="IPR007409">
    <property type="entry name" value="Restrct_endonuc_type1_HsdR_N"/>
</dbReference>
<organism evidence="12 13">
    <name type="scientific">Stecheria intestinalis</name>
    <dbReference type="NCBI Taxonomy" id="2606630"/>
    <lineage>
        <taxon>Bacteria</taxon>
        <taxon>Bacillati</taxon>
        <taxon>Bacillota</taxon>
        <taxon>Erysipelotrichia</taxon>
        <taxon>Erysipelotrichales</taxon>
        <taxon>Erysipelotrichaceae</taxon>
        <taxon>Stecheria</taxon>
    </lineage>
</organism>
<comment type="caution">
    <text evidence="12">The sequence shown here is derived from an EMBL/GenBank/DDBJ whole genome shotgun (WGS) entry which is preliminary data.</text>
</comment>
<dbReference type="Proteomes" id="UP000461880">
    <property type="component" value="Unassembled WGS sequence"/>
</dbReference>
<name>A0A7X2NRR0_9FIRM</name>